<feature type="compositionally biased region" description="Basic and acidic residues" evidence="1">
    <location>
        <begin position="486"/>
        <end position="496"/>
    </location>
</feature>
<feature type="compositionally biased region" description="Basic and acidic residues" evidence="1">
    <location>
        <begin position="1205"/>
        <end position="1221"/>
    </location>
</feature>
<dbReference type="Proteomes" id="UP001558652">
    <property type="component" value="Unassembled WGS sequence"/>
</dbReference>
<sequence length="1483" mass="162444">MRGKGGLELMHRRYSMPEIVMRKYSLSKQRTEPSESPDTMEGRSVDNWSQTSPGGQAQILVIATPDPSPGPTPGSYPEVRSLLGRSRSYPEVGSSSSSAGGRPYSSAERIPWCSSSGGDPQTSTSLGQSVTERTTSTQDSTLSVLSSVTPPQPPVVESETSYVGKLDLVESRKNYRFALSYSSGDSISRESEAKEEETESTMSTVQPANGPSHKATNTTPGELRQIANPKEYYSGTSVACQTSAMSHEPDRADILEFQLFGHREEAEIEAEPEMEPEVYNYNPTNFRGFHVLPTVTAPTGNYDEFPGLERAVPRYWAIPRTGSMLVNTSSIDEECTSGSSSLISEDSLEEEPMCDHRLRYPPTRHDDRPVRGEVNTREEINTRKKYIKSQNTYAYFLFLSGEEDTIREYGLPEKLRTRLRRREEEIKKHFEAKFADSLNKKPIYRKRKKFKSKSAFKVTSDTTNSSHDRTSKRPGGELNKATQCGDVKESPRRRGQCESSGQDTGTCPVGEGRCDPTTDRNSSCGKTGQCLSKEIAGGSEEDKRIAKILMASLNVCENNESEKTKPGRKTCHFEMDKNVAFKILSEDEKPGAFESKEENNERSIREVQQSDTQSKNALSASHVEPSSRIRDENVEDISIVPKSENHIIQVGNIEAIDPPNTMTNSNNTSDVYRGAQEIVPAKESRQEVSTGVQTSDSPTGDIPNKELLEIDVQNVSLEHVVKLDTICGTLDGCEEESVVEEAKNVGGGIRNAVESMSTGVQTSPVPSDGIPVVLEQENIPQEIITNILPADLGRDIDHNIHKDEDPKSINEAGPVRLPSPGSCVNSPVSISTWVQTCSELDENETINTIVNFENFLLSRSVQCSPDHGDTSLPLKKDAGTSCETDCSDRGDVCVMPETISDVWGNSIEALICEREKENDLSKGVQVPSGCLEVSSGSSSPVATVPDIVIEDITDSSPDESRSATYGLSAASDGSATNCASYLSPSSSVQSEAIRSGAKTKNRRTRADVLEINAVSCRCHMCVLEKMTAEGAATARRAYASTTATRDKRQRKDSGPDTARGSARHINKRYTQRFEVIPEEKNISAESPTLEEQCRPLDLSPHWRKQSPGGVATTASEPSGVVLPLQEALAEQDKSDQVGTEEKTVVVNLNETGGPPNKAETEKEKIKHSTSRTNSKTDLVKRQVHKSVHNRASHRKPGIVIGRFNRVKEKDEGPSANRKDDGNVDGPPPSPTTDSNRFQPEQIAFHGQEELLTLSKGWINFYLLRDSKDSSENSTLSDESLKSNKQAINIVSKGSSPVAESNPGADPDMVEQYQIEIGALPLPESSSRKQRPNSFLPEVNRGAGGHPSRATQGHPADRKPPAVSTTRLPTLKRAANTGSSHINVILSSDEREGDTETPPTTPDHGTGDEFSSSGSRRESKQVGGKKASSGRVHLPPPRPQNKMKESNKMAERKQVQRRDRSHRVQNYDPNYNNESQTSEKGAKV</sequence>
<evidence type="ECO:0000256" key="1">
    <source>
        <dbReference type="SAM" id="MobiDB-lite"/>
    </source>
</evidence>
<protein>
    <submittedName>
        <fullName evidence="2">Uncharacterized protein</fullName>
    </submittedName>
</protein>
<feature type="compositionally biased region" description="Basic and acidic residues" evidence="1">
    <location>
        <begin position="1044"/>
        <end position="1054"/>
    </location>
</feature>
<feature type="compositionally biased region" description="Low complexity" evidence="1">
    <location>
        <begin position="85"/>
        <end position="107"/>
    </location>
</feature>
<evidence type="ECO:0000313" key="3">
    <source>
        <dbReference type="Proteomes" id="UP001558652"/>
    </source>
</evidence>
<accession>A0ABD0Z2P1</accession>
<feature type="region of interest" description="Disordered" evidence="1">
    <location>
        <begin position="682"/>
        <end position="703"/>
    </location>
</feature>
<feature type="compositionally biased region" description="Polar residues" evidence="1">
    <location>
        <begin position="606"/>
        <end position="619"/>
    </location>
</feature>
<feature type="compositionally biased region" description="Basic and acidic residues" evidence="1">
    <location>
        <begin position="1441"/>
        <end position="1457"/>
    </location>
</feature>
<feature type="compositionally biased region" description="Polar residues" evidence="1">
    <location>
        <begin position="1375"/>
        <end position="1385"/>
    </location>
</feature>
<feature type="region of interest" description="Disordered" evidence="1">
    <location>
        <begin position="802"/>
        <end position="821"/>
    </location>
</feature>
<feature type="region of interest" description="Disordered" evidence="1">
    <location>
        <begin position="182"/>
        <end position="220"/>
    </location>
</feature>
<organism evidence="2 3">
    <name type="scientific">Ranatra chinensis</name>
    <dbReference type="NCBI Taxonomy" id="642074"/>
    <lineage>
        <taxon>Eukaryota</taxon>
        <taxon>Metazoa</taxon>
        <taxon>Ecdysozoa</taxon>
        <taxon>Arthropoda</taxon>
        <taxon>Hexapoda</taxon>
        <taxon>Insecta</taxon>
        <taxon>Pterygota</taxon>
        <taxon>Neoptera</taxon>
        <taxon>Paraneoptera</taxon>
        <taxon>Hemiptera</taxon>
        <taxon>Heteroptera</taxon>
        <taxon>Panheteroptera</taxon>
        <taxon>Nepomorpha</taxon>
        <taxon>Nepidae</taxon>
        <taxon>Ranatrinae</taxon>
        <taxon>Ranatra</taxon>
    </lineage>
</organism>
<gene>
    <name evidence="2" type="ORF">AAG570_008824</name>
</gene>
<name>A0ABD0Z2P1_9HEMI</name>
<feature type="region of interest" description="Disordered" evidence="1">
    <location>
        <begin position="588"/>
        <end position="635"/>
    </location>
</feature>
<feature type="compositionally biased region" description="Basic residues" evidence="1">
    <location>
        <begin position="1181"/>
        <end position="1196"/>
    </location>
</feature>
<reference evidence="2 3" key="1">
    <citation type="submission" date="2024-07" db="EMBL/GenBank/DDBJ databases">
        <title>Chromosome-level genome assembly of the water stick insect Ranatra chinensis (Heteroptera: Nepidae).</title>
        <authorList>
            <person name="Liu X."/>
        </authorList>
    </citation>
    <scope>NUCLEOTIDE SEQUENCE [LARGE SCALE GENOMIC DNA]</scope>
    <source>
        <strain evidence="2">Cailab_2021Rc</strain>
        <tissue evidence="2">Muscle</tissue>
    </source>
</reference>
<feature type="compositionally biased region" description="Polar residues" evidence="1">
    <location>
        <begin position="205"/>
        <end position="220"/>
    </location>
</feature>
<feature type="region of interest" description="Disordered" evidence="1">
    <location>
        <begin position="23"/>
        <end position="157"/>
    </location>
</feature>
<feature type="compositionally biased region" description="Polar residues" evidence="1">
    <location>
        <begin position="46"/>
        <end position="55"/>
    </location>
</feature>
<feature type="region of interest" description="Disordered" evidence="1">
    <location>
        <begin position="1036"/>
        <end position="1066"/>
    </location>
</feature>
<proteinExistence type="predicted"/>
<feature type="region of interest" description="Disordered" evidence="1">
    <location>
        <begin position="1148"/>
        <end position="1236"/>
    </location>
</feature>
<feature type="region of interest" description="Disordered" evidence="1">
    <location>
        <begin position="953"/>
        <end position="974"/>
    </location>
</feature>
<feature type="compositionally biased region" description="Basic and acidic residues" evidence="1">
    <location>
        <begin position="588"/>
        <end position="605"/>
    </location>
</feature>
<evidence type="ECO:0000313" key="2">
    <source>
        <dbReference type="EMBL" id="KAL1138762.1"/>
    </source>
</evidence>
<comment type="caution">
    <text evidence="2">The sequence shown here is derived from an EMBL/GenBank/DDBJ whole genome shotgun (WGS) entry which is preliminary data.</text>
</comment>
<feature type="compositionally biased region" description="Polar residues" evidence="1">
    <location>
        <begin position="1466"/>
        <end position="1483"/>
    </location>
</feature>
<feature type="compositionally biased region" description="Polar residues" evidence="1">
    <location>
        <begin position="687"/>
        <end position="698"/>
    </location>
</feature>
<feature type="region of interest" description="Disordered" evidence="1">
    <location>
        <begin position="454"/>
        <end position="526"/>
    </location>
</feature>
<feature type="region of interest" description="Disordered" evidence="1">
    <location>
        <begin position="1315"/>
        <end position="1483"/>
    </location>
</feature>
<dbReference type="EMBL" id="JBFDAA010000003">
    <property type="protein sequence ID" value="KAL1138762.1"/>
    <property type="molecule type" value="Genomic_DNA"/>
</dbReference>
<feature type="compositionally biased region" description="Basic and acidic residues" evidence="1">
    <location>
        <begin position="466"/>
        <end position="475"/>
    </location>
</feature>
<feature type="compositionally biased region" description="Polar residues" evidence="1">
    <location>
        <begin position="113"/>
        <end position="149"/>
    </location>
</feature>
<keyword evidence="3" id="KW-1185">Reference proteome</keyword>